<reference evidence="3 4" key="1">
    <citation type="submission" date="2021-03" db="EMBL/GenBank/DDBJ databases">
        <title>Genomic Encyclopedia of Type Strains, Phase IV (KMG-IV): sequencing the most valuable type-strain genomes for metagenomic binning, comparative biology and taxonomic classification.</title>
        <authorList>
            <person name="Goeker M."/>
        </authorList>
    </citation>
    <scope>NUCLEOTIDE SEQUENCE [LARGE SCALE GENOMIC DNA]</scope>
    <source>
        <strain evidence="3 4">DSM 1289</strain>
    </source>
</reference>
<dbReference type="Proteomes" id="UP000767291">
    <property type="component" value="Unassembled WGS sequence"/>
</dbReference>
<dbReference type="InterPro" id="IPR009060">
    <property type="entry name" value="UBA-like_sf"/>
</dbReference>
<organism evidence="3 4">
    <name type="scientific">Metaclostridioides mangenotii</name>
    <dbReference type="NCBI Taxonomy" id="1540"/>
    <lineage>
        <taxon>Bacteria</taxon>
        <taxon>Bacillati</taxon>
        <taxon>Bacillota</taxon>
        <taxon>Clostridia</taxon>
        <taxon>Peptostreptococcales</taxon>
        <taxon>Peptostreptococcaceae</taxon>
        <taxon>Metaclostridioides</taxon>
    </lineage>
</organism>
<dbReference type="InterPro" id="IPR025642">
    <property type="entry name" value="DUF4342"/>
</dbReference>
<feature type="domain" description="DUF4342" evidence="2">
    <location>
        <begin position="55"/>
        <end position="129"/>
    </location>
</feature>
<dbReference type="SUPFAM" id="SSF46934">
    <property type="entry name" value="UBA-like"/>
    <property type="match status" value="1"/>
</dbReference>
<protein>
    <submittedName>
        <fullName evidence="3">Uncharacterized protein YecE (DUF72 family)</fullName>
    </submittedName>
</protein>
<evidence type="ECO:0000256" key="1">
    <source>
        <dbReference type="SAM" id="Phobius"/>
    </source>
</evidence>
<keyword evidence="4" id="KW-1185">Reference proteome</keyword>
<dbReference type="EMBL" id="JAGGJX010000001">
    <property type="protein sequence ID" value="MBP1853666.1"/>
    <property type="molecule type" value="Genomic_DNA"/>
</dbReference>
<keyword evidence="1" id="KW-1133">Transmembrane helix</keyword>
<gene>
    <name evidence="3" type="ORF">J2Z43_000056</name>
</gene>
<keyword evidence="1" id="KW-0812">Transmembrane</keyword>
<evidence type="ECO:0000313" key="4">
    <source>
        <dbReference type="Proteomes" id="UP000767291"/>
    </source>
</evidence>
<dbReference type="Pfam" id="PF14242">
    <property type="entry name" value="DUF4342"/>
    <property type="match status" value="1"/>
</dbReference>
<dbReference type="Gene3D" id="1.10.8.10">
    <property type="entry name" value="DNA helicase RuvA subunit, C-terminal domain"/>
    <property type="match status" value="1"/>
</dbReference>
<evidence type="ECO:0000313" key="3">
    <source>
        <dbReference type="EMBL" id="MBP1853666.1"/>
    </source>
</evidence>
<name>A0ABS4E6T9_9FIRM</name>
<sequence>MDNITIEKVDAVFERIPSATYADAKEALIKCNGDVVEAVVYLENQKKNKGKKAKETLEDVFGKDGEDIKNQLKDLLKKSSVVRVIVEKDNKVMMNIPLTVGVVGAALVPVITLVGLSAAVITKYRIKVQNEESGEVVDLGELNEEKLHVLKNMIVNTAKDVKDVVVDKNKDSKNDDKDITDDLMKEFESKKEKDEENK</sequence>
<accession>A0ABS4E6T9</accession>
<evidence type="ECO:0000259" key="2">
    <source>
        <dbReference type="Pfam" id="PF14242"/>
    </source>
</evidence>
<feature type="transmembrane region" description="Helical" evidence="1">
    <location>
        <begin position="96"/>
        <end position="121"/>
    </location>
</feature>
<comment type="caution">
    <text evidence="3">The sequence shown here is derived from an EMBL/GenBank/DDBJ whole genome shotgun (WGS) entry which is preliminary data.</text>
</comment>
<proteinExistence type="predicted"/>
<keyword evidence="1" id="KW-0472">Membrane</keyword>